<dbReference type="Gene3D" id="1.10.510.10">
    <property type="entry name" value="Transferase(Phosphotransferase) domain 1"/>
    <property type="match status" value="1"/>
</dbReference>
<feature type="region of interest" description="Disordered" evidence="10">
    <location>
        <begin position="1"/>
        <end position="88"/>
    </location>
</feature>
<dbReference type="InterPro" id="IPR000719">
    <property type="entry name" value="Prot_kinase_dom"/>
</dbReference>
<dbReference type="Gene3D" id="3.30.200.20">
    <property type="entry name" value="Phosphorylase Kinase, domain 1"/>
    <property type="match status" value="1"/>
</dbReference>
<dbReference type="SUPFAM" id="SSF56112">
    <property type="entry name" value="Protein kinase-like (PK-like)"/>
    <property type="match status" value="1"/>
</dbReference>
<evidence type="ECO:0000256" key="3">
    <source>
        <dbReference type="ARBA" id="ARBA00022679"/>
    </source>
</evidence>
<dbReference type="EC" id="2.7.11.1" evidence="1"/>
<reference evidence="12" key="1">
    <citation type="submission" date="2015-06" db="UniProtKB">
        <authorList>
            <consortium name="EnsemblPlants"/>
        </authorList>
    </citation>
    <scope>IDENTIFICATION</scope>
</reference>
<dbReference type="FunFam" id="3.30.200.20:FF:000228">
    <property type="entry name" value="Serine/threonine-protein kinase BIK1"/>
    <property type="match status" value="1"/>
</dbReference>
<keyword evidence="2 9" id="KW-0723">Serine/threonine-protein kinase</keyword>
<dbReference type="EnsemblPlants" id="EMT33274">
    <property type="protein sequence ID" value="EMT33274"/>
    <property type="gene ID" value="F775_16663"/>
</dbReference>
<dbReference type="FunFam" id="1.10.510.10:FF:000095">
    <property type="entry name" value="protein STRUBBELIG-RECEPTOR FAMILY 8"/>
    <property type="match status" value="1"/>
</dbReference>
<dbReference type="InterPro" id="IPR017441">
    <property type="entry name" value="Protein_kinase_ATP_BS"/>
</dbReference>
<dbReference type="AlphaFoldDB" id="M8CFV3"/>
<evidence type="ECO:0000256" key="7">
    <source>
        <dbReference type="ARBA" id="ARBA00047899"/>
    </source>
</evidence>
<comment type="similarity">
    <text evidence="9">Belongs to the protein kinase superfamily.</text>
</comment>
<name>M8CFV3_AEGTA</name>
<organism evidence="12">
    <name type="scientific">Aegilops tauschii</name>
    <name type="common">Tausch's goatgrass</name>
    <name type="synonym">Aegilops squarrosa</name>
    <dbReference type="NCBI Taxonomy" id="37682"/>
    <lineage>
        <taxon>Eukaryota</taxon>
        <taxon>Viridiplantae</taxon>
        <taxon>Streptophyta</taxon>
        <taxon>Embryophyta</taxon>
        <taxon>Tracheophyta</taxon>
        <taxon>Spermatophyta</taxon>
        <taxon>Magnoliopsida</taxon>
        <taxon>Liliopsida</taxon>
        <taxon>Poales</taxon>
        <taxon>Poaceae</taxon>
        <taxon>BOP clade</taxon>
        <taxon>Pooideae</taxon>
        <taxon>Triticodae</taxon>
        <taxon>Triticeae</taxon>
        <taxon>Triticinae</taxon>
        <taxon>Aegilops</taxon>
    </lineage>
</organism>
<feature type="compositionally biased region" description="Low complexity" evidence="10">
    <location>
        <begin position="43"/>
        <end position="74"/>
    </location>
</feature>
<evidence type="ECO:0000256" key="8">
    <source>
        <dbReference type="ARBA" id="ARBA00048679"/>
    </source>
</evidence>
<feature type="domain" description="Protein kinase" evidence="11">
    <location>
        <begin position="110"/>
        <end position="396"/>
    </location>
</feature>
<comment type="catalytic activity">
    <reaction evidence="8">
        <text>L-seryl-[protein] + ATP = O-phospho-L-seryl-[protein] + ADP + H(+)</text>
        <dbReference type="Rhea" id="RHEA:17989"/>
        <dbReference type="Rhea" id="RHEA-COMP:9863"/>
        <dbReference type="Rhea" id="RHEA-COMP:11604"/>
        <dbReference type="ChEBI" id="CHEBI:15378"/>
        <dbReference type="ChEBI" id="CHEBI:29999"/>
        <dbReference type="ChEBI" id="CHEBI:30616"/>
        <dbReference type="ChEBI" id="CHEBI:83421"/>
        <dbReference type="ChEBI" id="CHEBI:456216"/>
        <dbReference type="EC" id="2.7.11.1"/>
    </reaction>
</comment>
<comment type="catalytic activity">
    <reaction evidence="7">
        <text>L-threonyl-[protein] + ATP = O-phospho-L-threonyl-[protein] + ADP + H(+)</text>
        <dbReference type="Rhea" id="RHEA:46608"/>
        <dbReference type="Rhea" id="RHEA-COMP:11060"/>
        <dbReference type="Rhea" id="RHEA-COMP:11605"/>
        <dbReference type="ChEBI" id="CHEBI:15378"/>
        <dbReference type="ChEBI" id="CHEBI:30013"/>
        <dbReference type="ChEBI" id="CHEBI:30616"/>
        <dbReference type="ChEBI" id="CHEBI:61977"/>
        <dbReference type="ChEBI" id="CHEBI:456216"/>
        <dbReference type="EC" id="2.7.11.1"/>
    </reaction>
</comment>
<evidence type="ECO:0000256" key="5">
    <source>
        <dbReference type="ARBA" id="ARBA00022777"/>
    </source>
</evidence>
<accession>M8CFV3</accession>
<evidence type="ECO:0000259" key="11">
    <source>
        <dbReference type="PROSITE" id="PS50011"/>
    </source>
</evidence>
<dbReference type="PANTHER" id="PTHR45621">
    <property type="entry name" value="OS01G0588500 PROTEIN-RELATED"/>
    <property type="match status" value="1"/>
</dbReference>
<dbReference type="PROSITE" id="PS00108">
    <property type="entry name" value="PROTEIN_KINASE_ST"/>
    <property type="match status" value="1"/>
</dbReference>
<dbReference type="Pfam" id="PF07714">
    <property type="entry name" value="PK_Tyr_Ser-Thr"/>
    <property type="match status" value="1"/>
</dbReference>
<evidence type="ECO:0000256" key="1">
    <source>
        <dbReference type="ARBA" id="ARBA00012513"/>
    </source>
</evidence>
<dbReference type="CDD" id="cd14066">
    <property type="entry name" value="STKc_IRAK"/>
    <property type="match status" value="1"/>
</dbReference>
<keyword evidence="5" id="KW-0418">Kinase</keyword>
<protein>
    <recommendedName>
        <fullName evidence="1">non-specific serine/threonine protein kinase</fullName>
        <ecNumber evidence="1">2.7.11.1</ecNumber>
    </recommendedName>
</protein>
<keyword evidence="3" id="KW-0808">Transferase</keyword>
<proteinExistence type="inferred from homology"/>
<evidence type="ECO:0000256" key="9">
    <source>
        <dbReference type="RuleBase" id="RU000304"/>
    </source>
</evidence>
<keyword evidence="4 9" id="KW-0547">Nucleotide-binding</keyword>
<evidence type="ECO:0000313" key="12">
    <source>
        <dbReference type="EnsemblPlants" id="EMT33274"/>
    </source>
</evidence>
<keyword evidence="6 9" id="KW-0067">ATP-binding</keyword>
<dbReference type="InterPro" id="IPR050823">
    <property type="entry name" value="Plant_Ser_Thr_Prot_Kinase"/>
</dbReference>
<dbReference type="InterPro" id="IPR011009">
    <property type="entry name" value="Kinase-like_dom_sf"/>
</dbReference>
<evidence type="ECO:0000256" key="2">
    <source>
        <dbReference type="ARBA" id="ARBA00022527"/>
    </source>
</evidence>
<sequence>MGNCFGSEEDEVEAVKQAPGHREHGHGRPQAAIASRGPPPMAAPKAHAAVGARRSPGSSSMSSVTTQSTSASTSAGGGVPEGAEPEGRILEAPNLRIFTFAELRAATRNFKPDTLLGEGGFGQVYKGWVDEKTMNPARSGTGMVIAVKKLNQESLQGLEEWQCEVNFLGRISHPNLVRLLGYCLEDRELLLVYEFMAKGSLENHLFRKGGSVQPIPWGLRLRIAIDAARGLAFLHSSEKHVIYRDFKASNILLDTNYNAKLSDFGLARNGPTGGDSHITTRVMGTYGYAAPEYVATGHLYVKSDVYGFGVVLLEMLTGLRALDTARPAQQLNLVDWAKPYLADRRKLPRLVDPRLEGQYPSKAALRAAQLTLSCLAGEPRNRPSMAELILDFDVYN</sequence>
<dbReference type="GO" id="GO:0005524">
    <property type="term" value="F:ATP binding"/>
    <property type="evidence" value="ECO:0007669"/>
    <property type="project" value="UniProtKB-UniRule"/>
</dbReference>
<dbReference type="InterPro" id="IPR008271">
    <property type="entry name" value="Ser/Thr_kinase_AS"/>
</dbReference>
<evidence type="ECO:0000256" key="4">
    <source>
        <dbReference type="ARBA" id="ARBA00022741"/>
    </source>
</evidence>
<evidence type="ECO:0000256" key="10">
    <source>
        <dbReference type="SAM" id="MobiDB-lite"/>
    </source>
</evidence>
<dbReference type="GO" id="GO:0004674">
    <property type="term" value="F:protein serine/threonine kinase activity"/>
    <property type="evidence" value="ECO:0007669"/>
    <property type="project" value="UniProtKB-KW"/>
</dbReference>
<dbReference type="PROSITE" id="PS00107">
    <property type="entry name" value="PROTEIN_KINASE_ATP"/>
    <property type="match status" value="1"/>
</dbReference>
<dbReference type="InterPro" id="IPR001245">
    <property type="entry name" value="Ser-Thr/Tyr_kinase_cat_dom"/>
</dbReference>
<evidence type="ECO:0000256" key="6">
    <source>
        <dbReference type="ARBA" id="ARBA00022840"/>
    </source>
</evidence>
<dbReference type="PROSITE" id="PS50011">
    <property type="entry name" value="PROTEIN_KINASE_DOM"/>
    <property type="match status" value="1"/>
</dbReference>